<dbReference type="Proteomes" id="UP001300502">
    <property type="component" value="Unassembled WGS sequence"/>
</dbReference>
<evidence type="ECO:0000313" key="3">
    <source>
        <dbReference type="Proteomes" id="UP001300502"/>
    </source>
</evidence>
<feature type="region of interest" description="Disordered" evidence="1">
    <location>
        <begin position="501"/>
        <end position="521"/>
    </location>
</feature>
<gene>
    <name evidence="2" type="ORF">GAYE_SCF03G2323</name>
</gene>
<feature type="region of interest" description="Disordered" evidence="1">
    <location>
        <begin position="1"/>
        <end position="57"/>
    </location>
</feature>
<evidence type="ECO:0000256" key="1">
    <source>
        <dbReference type="SAM" id="MobiDB-lite"/>
    </source>
</evidence>
<organism evidence="2 3">
    <name type="scientific">Galdieria yellowstonensis</name>
    <dbReference type="NCBI Taxonomy" id="3028027"/>
    <lineage>
        <taxon>Eukaryota</taxon>
        <taxon>Rhodophyta</taxon>
        <taxon>Bangiophyceae</taxon>
        <taxon>Galdieriales</taxon>
        <taxon>Galdieriaceae</taxon>
        <taxon>Galdieria</taxon>
    </lineage>
</organism>
<proteinExistence type="predicted"/>
<feature type="region of interest" description="Disordered" evidence="1">
    <location>
        <begin position="296"/>
        <end position="316"/>
    </location>
</feature>
<feature type="region of interest" description="Disordered" evidence="1">
    <location>
        <begin position="538"/>
        <end position="560"/>
    </location>
</feature>
<feature type="compositionally biased region" description="Low complexity" evidence="1">
    <location>
        <begin position="218"/>
        <end position="233"/>
    </location>
</feature>
<evidence type="ECO:0000313" key="2">
    <source>
        <dbReference type="EMBL" id="KAK4524422.1"/>
    </source>
</evidence>
<comment type="caution">
    <text evidence="2">The sequence shown here is derived from an EMBL/GenBank/DDBJ whole genome shotgun (WGS) entry which is preliminary data.</text>
</comment>
<dbReference type="AlphaFoldDB" id="A0AAV9IAP0"/>
<accession>A0AAV9IAP0</accession>
<sequence>MSNESSTTESIVLQRLRALGVHEPDTKSQHHAQNQESFQDHIAQKSFQDKKKAFMEAQTLRQNVEDQHSNDNNRSPTVVQRLEALNKASQRQVPPETSDTVGSIRARWNNQQTTIQENGSKTVTSSIQEFESKNQTNVGSKGSVVNNVKKTFEQQANESPKDCTVSRRIQELSAKKQVEQSQVRQLASQLETRQKTQTEKPAHSSNLSKLKKKFEATSNRANSASRSLNSPNNKFPNKGGYVLETSKLFGGATVFKFSGVSKSSDGVEKNSSDESTSGSNVQSKVMFYIKFQEERKDETFSPKTGSATAQDNTGQRFPSVAELRALFGTAGVPNLQKLSKKKNRQADNSNTNNNNNMEESDLDSKKNNEENEEEGDVMLEQALCRRILGKEVRRALKSLLAQQRMDALKCHPTEKDIEGREVKPLIDDFQQRKMDDSEHVGVFTNRMRKGRISVPPETTENAENSCSDQVTTEMEESTAAQPEVLDVDKEENEFTQDFDELEEEKNNDDGSECNEEDSGYGAYEIVIDPDFVRRRIEQLQSGDNDESDSDDDDDDDDEPILIKTRSGRIVVDTSQYQKMSVRMAMRIAF</sequence>
<feature type="compositionally biased region" description="Polar residues" evidence="1">
    <location>
        <begin position="456"/>
        <end position="472"/>
    </location>
</feature>
<feature type="compositionally biased region" description="Acidic residues" evidence="1">
    <location>
        <begin position="543"/>
        <end position="559"/>
    </location>
</feature>
<feature type="compositionally biased region" description="Polar residues" evidence="1">
    <location>
        <begin position="301"/>
        <end position="316"/>
    </location>
</feature>
<feature type="compositionally biased region" description="Acidic residues" evidence="1">
    <location>
        <begin position="501"/>
        <end position="518"/>
    </location>
</feature>
<feature type="region of interest" description="Disordered" evidence="1">
    <location>
        <begin position="334"/>
        <end position="375"/>
    </location>
</feature>
<name>A0AAV9IAP0_9RHOD</name>
<keyword evidence="3" id="KW-1185">Reference proteome</keyword>
<feature type="region of interest" description="Disordered" evidence="1">
    <location>
        <begin position="186"/>
        <end position="237"/>
    </location>
</feature>
<protein>
    <submittedName>
        <fullName evidence="2">Uncharacterized protein</fullName>
    </submittedName>
</protein>
<feature type="compositionally biased region" description="Basic and acidic residues" evidence="1">
    <location>
        <begin position="38"/>
        <end position="54"/>
    </location>
</feature>
<feature type="region of interest" description="Disordered" evidence="1">
    <location>
        <begin position="453"/>
        <end position="489"/>
    </location>
</feature>
<reference evidence="2 3" key="1">
    <citation type="submission" date="2022-07" db="EMBL/GenBank/DDBJ databases">
        <title>Genome-wide signatures of adaptation to extreme environments.</title>
        <authorList>
            <person name="Cho C.H."/>
            <person name="Yoon H.S."/>
        </authorList>
    </citation>
    <scope>NUCLEOTIDE SEQUENCE [LARGE SCALE GENOMIC DNA]</scope>
    <source>
        <strain evidence="2 3">108.79 E11</strain>
    </source>
</reference>
<feature type="compositionally biased region" description="Polar residues" evidence="1">
    <location>
        <begin position="1"/>
        <end position="11"/>
    </location>
</feature>
<feature type="compositionally biased region" description="Basic and acidic residues" evidence="1">
    <location>
        <begin position="192"/>
        <end position="202"/>
    </location>
</feature>
<dbReference type="EMBL" id="JANCYU010000023">
    <property type="protein sequence ID" value="KAK4524422.1"/>
    <property type="molecule type" value="Genomic_DNA"/>
</dbReference>